<dbReference type="Proteomes" id="UP000708208">
    <property type="component" value="Unassembled WGS sequence"/>
</dbReference>
<evidence type="ECO:0000256" key="1">
    <source>
        <dbReference type="SAM" id="MobiDB-lite"/>
    </source>
</evidence>
<gene>
    <name evidence="2" type="ORF">AFUS01_LOCUS47202</name>
</gene>
<dbReference type="EMBL" id="CAJVCH010571671">
    <property type="protein sequence ID" value="CAG7838213.1"/>
    <property type="molecule type" value="Genomic_DNA"/>
</dbReference>
<evidence type="ECO:0000313" key="2">
    <source>
        <dbReference type="EMBL" id="CAG7838213.1"/>
    </source>
</evidence>
<organism evidence="2 3">
    <name type="scientific">Allacma fusca</name>
    <dbReference type="NCBI Taxonomy" id="39272"/>
    <lineage>
        <taxon>Eukaryota</taxon>
        <taxon>Metazoa</taxon>
        <taxon>Ecdysozoa</taxon>
        <taxon>Arthropoda</taxon>
        <taxon>Hexapoda</taxon>
        <taxon>Collembola</taxon>
        <taxon>Symphypleona</taxon>
        <taxon>Sminthuridae</taxon>
        <taxon>Allacma</taxon>
    </lineage>
</organism>
<comment type="caution">
    <text evidence="2">The sequence shown here is derived from an EMBL/GenBank/DDBJ whole genome shotgun (WGS) entry which is preliminary data.</text>
</comment>
<keyword evidence="3" id="KW-1185">Reference proteome</keyword>
<reference evidence="2" key="1">
    <citation type="submission" date="2021-06" db="EMBL/GenBank/DDBJ databases">
        <authorList>
            <person name="Hodson N. C."/>
            <person name="Mongue J. A."/>
            <person name="Jaron S. K."/>
        </authorList>
    </citation>
    <scope>NUCLEOTIDE SEQUENCE</scope>
</reference>
<dbReference type="AlphaFoldDB" id="A0A8J2PNY1"/>
<feature type="compositionally biased region" description="Low complexity" evidence="1">
    <location>
        <begin position="71"/>
        <end position="94"/>
    </location>
</feature>
<sequence>MKLDDIQEFDYVQKYDKKKNPPLVDAAGNLSAASAAKLLRHERIGYHRTGASSTARSGTGFFTPGNCNGRSTDGATTSSQSTTTTITGATSTSTPNPVDAEAPVTEGATPSSNLDPANLPSDIVPGESNDIELIEFNSTYASANMSMDET</sequence>
<proteinExistence type="predicted"/>
<accession>A0A8J2PNY1</accession>
<name>A0A8J2PNY1_9HEXA</name>
<feature type="region of interest" description="Disordered" evidence="1">
    <location>
        <begin position="48"/>
        <end position="126"/>
    </location>
</feature>
<protein>
    <submittedName>
        <fullName evidence="2">Uncharacterized protein</fullName>
    </submittedName>
</protein>
<evidence type="ECO:0000313" key="3">
    <source>
        <dbReference type="Proteomes" id="UP000708208"/>
    </source>
</evidence>